<dbReference type="OrthoDB" id="8794462at2"/>
<evidence type="ECO:0000256" key="2">
    <source>
        <dbReference type="SAM" id="Phobius"/>
    </source>
</evidence>
<feature type="transmembrane region" description="Helical" evidence="2">
    <location>
        <begin position="14"/>
        <end position="34"/>
    </location>
</feature>
<proteinExistence type="predicted"/>
<dbReference type="EMBL" id="FZOC01000002">
    <property type="protein sequence ID" value="SNR75721.1"/>
    <property type="molecule type" value="Genomic_DNA"/>
</dbReference>
<dbReference type="RefSeq" id="WP_089272492.1">
    <property type="nucleotide sequence ID" value="NZ_FZOC01000002.1"/>
</dbReference>
<sequence length="246" mass="26634">MTALPSPFQAPRPALPFAALLAVLCVLLLAGCWVPERYMARVRIEPDGSYTAYAEGTAVHPDTWRAMRRVQAEARSGALKDDALKKAKEEALAPLLKDLEPLRKDKRFDALQSIGDGRVRFSVSGTWKMDRDLLVFSELTTPLAYAVGEDGTLRVRVKDAVHGRGARALGLATEGNLAVTLAEGVEVLEHNAQRVPGSPLGSYRWSIGPGSVEPPYLKLRLPAPPAHEQSAAPTPAPGQQKKLAHH</sequence>
<dbReference type="Proteomes" id="UP000198324">
    <property type="component" value="Unassembled WGS sequence"/>
</dbReference>
<dbReference type="AlphaFoldDB" id="A0A238YY78"/>
<feature type="region of interest" description="Disordered" evidence="1">
    <location>
        <begin position="216"/>
        <end position="246"/>
    </location>
</feature>
<accession>A0A238YY78</accession>
<evidence type="ECO:0000313" key="3">
    <source>
        <dbReference type="EMBL" id="SNR75721.1"/>
    </source>
</evidence>
<keyword evidence="2" id="KW-1133">Transmembrane helix</keyword>
<keyword evidence="2" id="KW-0812">Transmembrane</keyword>
<name>A0A238YY78_9BACT</name>
<evidence type="ECO:0000313" key="4">
    <source>
        <dbReference type="Proteomes" id="UP000198324"/>
    </source>
</evidence>
<organism evidence="3 4">
    <name type="scientific">Humidesulfovibrio mexicanus</name>
    <dbReference type="NCBI Taxonomy" id="147047"/>
    <lineage>
        <taxon>Bacteria</taxon>
        <taxon>Pseudomonadati</taxon>
        <taxon>Thermodesulfobacteriota</taxon>
        <taxon>Desulfovibrionia</taxon>
        <taxon>Desulfovibrionales</taxon>
        <taxon>Desulfovibrionaceae</taxon>
        <taxon>Humidesulfovibrio</taxon>
    </lineage>
</organism>
<reference evidence="3 4" key="1">
    <citation type="submission" date="2017-06" db="EMBL/GenBank/DDBJ databases">
        <authorList>
            <person name="Kim H.J."/>
            <person name="Triplett B.A."/>
        </authorList>
    </citation>
    <scope>NUCLEOTIDE SEQUENCE [LARGE SCALE GENOMIC DNA]</scope>
    <source>
        <strain evidence="3 4">DSM 13116</strain>
    </source>
</reference>
<protein>
    <submittedName>
        <fullName evidence="3">Uncharacterized protein</fullName>
    </submittedName>
</protein>
<keyword evidence="4" id="KW-1185">Reference proteome</keyword>
<gene>
    <name evidence="3" type="ORF">SAMN04488503_1068</name>
</gene>
<keyword evidence="2" id="KW-0472">Membrane</keyword>
<evidence type="ECO:0000256" key="1">
    <source>
        <dbReference type="SAM" id="MobiDB-lite"/>
    </source>
</evidence>